<reference evidence="2 3" key="1">
    <citation type="submission" date="2016-10" db="EMBL/GenBank/DDBJ databases">
        <authorList>
            <person name="de Groot N.N."/>
        </authorList>
    </citation>
    <scope>NUCLEOTIDE SEQUENCE [LARGE SCALE GENOMIC DNA]</scope>
    <source>
        <strain evidence="2 3">DSM 21668</strain>
    </source>
</reference>
<feature type="transmembrane region" description="Helical" evidence="1">
    <location>
        <begin position="100"/>
        <end position="118"/>
    </location>
</feature>
<gene>
    <name evidence="2" type="ORF">SAMN04488090_3990</name>
</gene>
<keyword evidence="1" id="KW-0472">Membrane</keyword>
<feature type="transmembrane region" description="Helical" evidence="1">
    <location>
        <begin position="437"/>
        <end position="456"/>
    </location>
</feature>
<protein>
    <recommendedName>
        <fullName evidence="4">O-Antigen ligase</fullName>
    </recommendedName>
</protein>
<evidence type="ECO:0000313" key="3">
    <source>
        <dbReference type="Proteomes" id="UP000198901"/>
    </source>
</evidence>
<sequence length="504" mass="57077">MNGYNIFYFKPMFFLRDLFMHLLLSLVIFVLPDDKVLLPVIVFLTLFYAYNRNIANVLIVGIYALYTSSELVYYGYSLSLLGLLLTGKSLFRATPPLLKPFFYLLIYLMASYVIQIFFEGSWFSFPFFILTFISPGFIAFYVFRNPLTYGDLEKVFRNMLALSFAQAIIAFFLQAVPKGIGAILATPTYGDMITGTTSTAPSLAILLFFSILPYIMNFTRTFKMDVRSLIFVSICVFYIFLIYLNDSKTELYAIIISFSVISALRYVSGKNVIAKVFLLVAGILVFVSSLSFLNEKFLSISKDYDDYITGKYNAKFLYFVSSLDPDTRPLYQYVFGSGPGTNGSRAANALAYDVLFKRDNAVTLPSFVPAKSNTFTKKYLSKYFDDEYAKDSGGRSAILGNPFNSMCALFIEFGVVGYILYLLIIGRIFLKLTHVRGFLALACCMLIGTNFITAFIDQTLERVVTMHLQFFLMALALKELYYPESFLIVNRKAGPLMPVLTTTN</sequence>
<feature type="transmembrane region" description="Helical" evidence="1">
    <location>
        <begin position="124"/>
        <end position="143"/>
    </location>
</feature>
<evidence type="ECO:0000313" key="2">
    <source>
        <dbReference type="EMBL" id="SDM67942.1"/>
    </source>
</evidence>
<accession>A0A1G9V6V2</accession>
<dbReference type="STRING" id="563176.SAMN04488090_3990"/>
<dbReference type="Proteomes" id="UP000198901">
    <property type="component" value="Unassembled WGS sequence"/>
</dbReference>
<feature type="transmembrane region" description="Helical" evidence="1">
    <location>
        <begin position="272"/>
        <end position="293"/>
    </location>
</feature>
<organism evidence="2 3">
    <name type="scientific">Siphonobacter aquaeclarae</name>
    <dbReference type="NCBI Taxonomy" id="563176"/>
    <lineage>
        <taxon>Bacteria</taxon>
        <taxon>Pseudomonadati</taxon>
        <taxon>Bacteroidota</taxon>
        <taxon>Cytophagia</taxon>
        <taxon>Cytophagales</taxon>
        <taxon>Cytophagaceae</taxon>
        <taxon>Siphonobacter</taxon>
    </lineage>
</organism>
<feature type="transmembrane region" description="Helical" evidence="1">
    <location>
        <begin position="155"/>
        <end position="176"/>
    </location>
</feature>
<keyword evidence="3" id="KW-1185">Reference proteome</keyword>
<proteinExistence type="predicted"/>
<keyword evidence="1" id="KW-1133">Transmembrane helix</keyword>
<feature type="transmembrane region" description="Helical" evidence="1">
    <location>
        <begin position="228"/>
        <end position="245"/>
    </location>
</feature>
<dbReference type="EMBL" id="FNGS01000008">
    <property type="protein sequence ID" value="SDM67942.1"/>
    <property type="molecule type" value="Genomic_DNA"/>
</dbReference>
<evidence type="ECO:0008006" key="4">
    <source>
        <dbReference type="Google" id="ProtNLM"/>
    </source>
</evidence>
<feature type="transmembrane region" description="Helical" evidence="1">
    <location>
        <begin position="251"/>
        <end position="267"/>
    </location>
</feature>
<feature type="transmembrane region" description="Helical" evidence="1">
    <location>
        <begin position="403"/>
        <end position="425"/>
    </location>
</feature>
<feature type="transmembrane region" description="Helical" evidence="1">
    <location>
        <begin position="196"/>
        <end position="216"/>
    </location>
</feature>
<dbReference type="AlphaFoldDB" id="A0A1G9V6V2"/>
<evidence type="ECO:0000256" key="1">
    <source>
        <dbReference type="SAM" id="Phobius"/>
    </source>
</evidence>
<keyword evidence="1" id="KW-0812">Transmembrane</keyword>
<name>A0A1G9V6V2_9BACT</name>